<evidence type="ECO:0000313" key="3">
    <source>
        <dbReference type="Proteomes" id="UP000186341"/>
    </source>
</evidence>
<organism evidence="2 3">
    <name type="scientific">Ileibacterium valens</name>
    <dbReference type="NCBI Taxonomy" id="1862668"/>
    <lineage>
        <taxon>Bacteria</taxon>
        <taxon>Bacillati</taxon>
        <taxon>Bacillota</taxon>
        <taxon>Erysipelotrichia</taxon>
        <taxon>Erysipelotrichales</taxon>
        <taxon>Erysipelotrichaceae</taxon>
        <taxon>Ileibacterium</taxon>
    </lineage>
</organism>
<protein>
    <submittedName>
        <fullName evidence="2">Uncharacterized protein</fullName>
    </submittedName>
</protein>
<keyword evidence="3" id="KW-1185">Reference proteome</keyword>
<gene>
    <name evidence="2" type="ORF">BO222_10970</name>
</gene>
<reference evidence="2 3" key="1">
    <citation type="submission" date="2016-11" db="EMBL/GenBank/DDBJ databases">
        <title>Description of two novel members of the family Erysipelotrichaceae: Ileibacterium lipovorans gen. nov., sp. nov. and Dubosiella newyorkensis, gen. nov., sp. nov.</title>
        <authorList>
            <person name="Cox L.M."/>
            <person name="Sohn J."/>
            <person name="Tyrrell K.L."/>
            <person name="Citron D.M."/>
            <person name="Lawson P.A."/>
            <person name="Patel N.B."/>
            <person name="Iizumi T."/>
            <person name="Perez-Perez G.I."/>
            <person name="Goldstein E.J."/>
            <person name="Blaser M.J."/>
        </authorList>
    </citation>
    <scope>NUCLEOTIDE SEQUENCE [LARGE SCALE GENOMIC DNA]</scope>
    <source>
        <strain evidence="2 3">NYU-BL-A3</strain>
    </source>
</reference>
<evidence type="ECO:0000313" key="2">
    <source>
        <dbReference type="EMBL" id="OLU37137.1"/>
    </source>
</evidence>
<sequence>MKKRRQTRIKRKRMRTGRNKNRNKDRNKNRNGIKQQKNQNWMNPSSKIYNKINKVSEMVRVFCKPLDLYLAAHFPSLKQIEKQINTIEVSHSRCLWCQKEMEECFDARWIFFADQSLCQECQDKIFKKNKPDRIKIHQVLKQKGWTQRRKSSKRKKHSDKFYFRQDLSLSDQEESGPLSLFEKTEDLQSMFEQFTFLNDRVLNRCFLEHEQNLIKELKHCAIYTLEIMDSKWLSKGYAPISEIFRSQNCFVFPLLIMDERNQIVPASHIQKVKPKQKANHGRLNKKTEAIRKHRQTEKIKKKRITVFLTEPDISRQDHDLRMNLVDQFFDDIKPDLIITLF</sequence>
<proteinExistence type="predicted"/>
<dbReference type="AlphaFoldDB" id="A0A1U7NDI3"/>
<feature type="compositionally biased region" description="Basic residues" evidence="1">
    <location>
        <begin position="1"/>
        <end position="21"/>
    </location>
</feature>
<evidence type="ECO:0000256" key="1">
    <source>
        <dbReference type="SAM" id="MobiDB-lite"/>
    </source>
</evidence>
<name>A0A1U7NDI3_9FIRM</name>
<feature type="region of interest" description="Disordered" evidence="1">
    <location>
        <begin position="1"/>
        <end position="44"/>
    </location>
</feature>
<dbReference type="EMBL" id="MPJW01000221">
    <property type="protein sequence ID" value="OLU37137.1"/>
    <property type="molecule type" value="Genomic_DNA"/>
</dbReference>
<dbReference type="Proteomes" id="UP000186341">
    <property type="component" value="Unassembled WGS sequence"/>
</dbReference>
<comment type="caution">
    <text evidence="2">The sequence shown here is derived from an EMBL/GenBank/DDBJ whole genome shotgun (WGS) entry which is preliminary data.</text>
</comment>
<feature type="compositionally biased region" description="Polar residues" evidence="1">
    <location>
        <begin position="32"/>
        <end position="44"/>
    </location>
</feature>
<accession>A0A1U7NDI3</accession>